<keyword evidence="2" id="KW-0812">Transmembrane</keyword>
<gene>
    <name evidence="3" type="ORF">UFOVP449_3</name>
</gene>
<accession>A0A6J5MB87</accession>
<keyword evidence="2" id="KW-1133">Transmembrane helix</keyword>
<organism evidence="3">
    <name type="scientific">uncultured Caudovirales phage</name>
    <dbReference type="NCBI Taxonomy" id="2100421"/>
    <lineage>
        <taxon>Viruses</taxon>
        <taxon>Duplodnaviria</taxon>
        <taxon>Heunggongvirae</taxon>
        <taxon>Uroviricota</taxon>
        <taxon>Caudoviricetes</taxon>
        <taxon>Peduoviridae</taxon>
        <taxon>Maltschvirus</taxon>
        <taxon>Maltschvirus maltsch</taxon>
    </lineage>
</organism>
<keyword evidence="1" id="KW-0175">Coiled coil</keyword>
<keyword evidence="2" id="KW-0472">Membrane</keyword>
<evidence type="ECO:0000256" key="1">
    <source>
        <dbReference type="SAM" id="Coils"/>
    </source>
</evidence>
<evidence type="ECO:0000256" key="2">
    <source>
        <dbReference type="SAM" id="Phobius"/>
    </source>
</evidence>
<protein>
    <submittedName>
        <fullName evidence="3">Uncharacterized protein</fullName>
    </submittedName>
</protein>
<dbReference type="EMBL" id="LR796420">
    <property type="protein sequence ID" value="CAB4142246.1"/>
    <property type="molecule type" value="Genomic_DNA"/>
</dbReference>
<evidence type="ECO:0000313" key="3">
    <source>
        <dbReference type="EMBL" id="CAB4142246.1"/>
    </source>
</evidence>
<sequence>MKKYIGAILSLGSVAMLFYILFEQKEQIKNLKSQNEMLKSNSVRIESKPVSDTADNIVPVP</sequence>
<feature type="transmembrane region" description="Helical" evidence="2">
    <location>
        <begin position="6"/>
        <end position="22"/>
    </location>
</feature>
<feature type="coiled-coil region" evidence="1">
    <location>
        <begin position="21"/>
        <end position="48"/>
    </location>
</feature>
<proteinExistence type="predicted"/>
<name>A0A6J5MB87_9CAUD</name>
<reference evidence="3" key="1">
    <citation type="submission" date="2020-04" db="EMBL/GenBank/DDBJ databases">
        <authorList>
            <person name="Chiriac C."/>
            <person name="Salcher M."/>
            <person name="Ghai R."/>
            <person name="Kavagutti S V."/>
        </authorList>
    </citation>
    <scope>NUCLEOTIDE SEQUENCE</scope>
</reference>